<feature type="domain" description="NodB homology" evidence="13">
    <location>
        <begin position="143"/>
        <end position="339"/>
    </location>
</feature>
<keyword evidence="6" id="KW-0843">Virulence</keyword>
<gene>
    <name evidence="14" type="ORF">PISL3812_01233</name>
</gene>
<keyword evidence="2 9" id="KW-0147">Chitin-binding</keyword>
<dbReference type="GO" id="GO:0008061">
    <property type="term" value="F:chitin binding"/>
    <property type="evidence" value="ECO:0007669"/>
    <property type="project" value="UniProtKB-UniRule"/>
</dbReference>
<dbReference type="Proteomes" id="UP000054383">
    <property type="component" value="Unassembled WGS sequence"/>
</dbReference>
<evidence type="ECO:0000256" key="10">
    <source>
        <dbReference type="SAM" id="MobiDB-lite"/>
    </source>
</evidence>
<evidence type="ECO:0000256" key="5">
    <source>
        <dbReference type="ARBA" id="ARBA00022801"/>
    </source>
</evidence>
<dbReference type="OMA" id="WPAVMRR"/>
<dbReference type="InterPro" id="IPR036861">
    <property type="entry name" value="Endochitinase-like_sf"/>
</dbReference>
<proteinExistence type="predicted"/>
<evidence type="ECO:0000256" key="8">
    <source>
        <dbReference type="ARBA" id="ARBA00023285"/>
    </source>
</evidence>
<evidence type="ECO:0000313" key="15">
    <source>
        <dbReference type="Proteomes" id="UP000054383"/>
    </source>
</evidence>
<dbReference type="SUPFAM" id="SSF88713">
    <property type="entry name" value="Glycoside hydrolase/deacetylase"/>
    <property type="match status" value="1"/>
</dbReference>
<feature type="signal peptide" evidence="11">
    <location>
        <begin position="1"/>
        <end position="19"/>
    </location>
</feature>
<organism evidence="14 15">
    <name type="scientific">Talaromyces islandicus</name>
    <name type="common">Penicillium islandicum</name>
    <dbReference type="NCBI Taxonomy" id="28573"/>
    <lineage>
        <taxon>Eukaryota</taxon>
        <taxon>Fungi</taxon>
        <taxon>Dikarya</taxon>
        <taxon>Ascomycota</taxon>
        <taxon>Pezizomycotina</taxon>
        <taxon>Eurotiomycetes</taxon>
        <taxon>Eurotiomycetidae</taxon>
        <taxon>Eurotiales</taxon>
        <taxon>Trichocomaceae</taxon>
        <taxon>Talaromyces</taxon>
        <taxon>Talaromyces sect. Islandici</taxon>
    </lineage>
</organism>
<sequence length="360" mass="39618">MPALRVLSLFTVLLTTAVSVPYLSYHTSRIPVVGSKPEPSSNRISTDGSAAENSTASHTVTHRVSVGGRCGPDAGHCGEGLCCSPAGYCGSTTAHCYAPDCQLDYGSCDANKTPEGRPTDDIPRPWIGSVPYGQGIYSCRAPYTFAMTFDDGPNIYTSDLLDVLDNFTAKVTFFMTGINSGKGEIDDFTTPWGALIQRIHKSGHQIASHTWSHQDLSKISPSQRRDQLLKNEAAIRNIIGGIPTYMRPPYSNCNVECMADMADLGYHVTYFNIDTNDYNNDDPETIQKSKDIVDKALARGQETPGHPFLAIGHDIHAQTVYNLTAYILRRVNDAGYRAVTVGECLNDPRDNWYRWDYRSN</sequence>
<keyword evidence="15" id="KW-1185">Reference proteome</keyword>
<comment type="cofactor">
    <cofactor evidence="1">
        <name>Co(2+)</name>
        <dbReference type="ChEBI" id="CHEBI:48828"/>
    </cofactor>
</comment>
<dbReference type="CDD" id="cd00035">
    <property type="entry name" value="ChtBD1"/>
    <property type="match status" value="1"/>
</dbReference>
<dbReference type="GO" id="GO:0005975">
    <property type="term" value="P:carbohydrate metabolic process"/>
    <property type="evidence" value="ECO:0007669"/>
    <property type="project" value="InterPro"/>
</dbReference>
<dbReference type="PROSITE" id="PS51677">
    <property type="entry name" value="NODB"/>
    <property type="match status" value="1"/>
</dbReference>
<evidence type="ECO:0000256" key="1">
    <source>
        <dbReference type="ARBA" id="ARBA00001941"/>
    </source>
</evidence>
<feature type="region of interest" description="Disordered" evidence="10">
    <location>
        <begin position="31"/>
        <end position="59"/>
    </location>
</feature>
<dbReference type="CDD" id="cd10951">
    <property type="entry name" value="CE4_ClCDA_like"/>
    <property type="match status" value="1"/>
</dbReference>
<evidence type="ECO:0000256" key="11">
    <source>
        <dbReference type="SAM" id="SignalP"/>
    </source>
</evidence>
<keyword evidence="3" id="KW-0479">Metal-binding</keyword>
<evidence type="ECO:0000256" key="4">
    <source>
        <dbReference type="ARBA" id="ARBA00022729"/>
    </source>
</evidence>
<reference evidence="14 15" key="1">
    <citation type="submission" date="2015-04" db="EMBL/GenBank/DDBJ databases">
        <authorList>
            <person name="Syromyatnikov M.Y."/>
            <person name="Popov V.N."/>
        </authorList>
    </citation>
    <scope>NUCLEOTIDE SEQUENCE [LARGE SCALE GENOMIC DNA]</scope>
    <source>
        <strain evidence="14">WF-38-12</strain>
    </source>
</reference>
<dbReference type="InterPro" id="IPR011330">
    <property type="entry name" value="Glyco_hydro/deAcase_b/a-brl"/>
</dbReference>
<dbReference type="PANTHER" id="PTHR46471">
    <property type="entry name" value="CHITIN DEACETYLASE"/>
    <property type="match status" value="1"/>
</dbReference>
<evidence type="ECO:0000256" key="3">
    <source>
        <dbReference type="ARBA" id="ARBA00022723"/>
    </source>
</evidence>
<dbReference type="GO" id="GO:0016810">
    <property type="term" value="F:hydrolase activity, acting on carbon-nitrogen (but not peptide) bonds"/>
    <property type="evidence" value="ECO:0007669"/>
    <property type="project" value="InterPro"/>
</dbReference>
<dbReference type="Pfam" id="PF01522">
    <property type="entry name" value="Polysacc_deac_1"/>
    <property type="match status" value="1"/>
</dbReference>
<keyword evidence="8" id="KW-0170">Cobalt</keyword>
<dbReference type="SUPFAM" id="SSF57016">
    <property type="entry name" value="Plant lectins/antimicrobial peptides"/>
    <property type="match status" value="1"/>
</dbReference>
<name>A0A0U1LLI1_TALIS</name>
<dbReference type="InterPro" id="IPR001002">
    <property type="entry name" value="Chitin-bd_1"/>
</dbReference>
<evidence type="ECO:0000256" key="9">
    <source>
        <dbReference type="PROSITE-ProRule" id="PRU00261"/>
    </source>
</evidence>
<feature type="disulfide bond" evidence="9">
    <location>
        <begin position="82"/>
        <end position="96"/>
    </location>
</feature>
<evidence type="ECO:0000256" key="7">
    <source>
        <dbReference type="ARBA" id="ARBA00023277"/>
    </source>
</evidence>
<evidence type="ECO:0000313" key="14">
    <source>
        <dbReference type="EMBL" id="CRG83877.1"/>
    </source>
</evidence>
<evidence type="ECO:0000259" key="12">
    <source>
        <dbReference type="PROSITE" id="PS50941"/>
    </source>
</evidence>
<dbReference type="InterPro" id="IPR002509">
    <property type="entry name" value="NODB_dom"/>
</dbReference>
<comment type="caution">
    <text evidence="9">Lacks conserved residue(s) required for the propagation of feature annotation.</text>
</comment>
<accession>A0A0U1LLI1</accession>
<feature type="chain" id="PRO_5006711071" evidence="11">
    <location>
        <begin position="20"/>
        <end position="360"/>
    </location>
</feature>
<dbReference type="GO" id="GO:0046872">
    <property type="term" value="F:metal ion binding"/>
    <property type="evidence" value="ECO:0007669"/>
    <property type="project" value="UniProtKB-KW"/>
</dbReference>
<feature type="domain" description="Chitin-binding type-1" evidence="12">
    <location>
        <begin position="67"/>
        <end position="110"/>
    </location>
</feature>
<keyword evidence="4 11" id="KW-0732">Signal</keyword>
<dbReference type="OrthoDB" id="407355at2759"/>
<feature type="disulfide bond" evidence="9">
    <location>
        <begin position="77"/>
        <end position="89"/>
    </location>
</feature>
<protein>
    <submittedName>
        <fullName evidence="14">Chitin deacetylase, putative</fullName>
    </submittedName>
</protein>
<dbReference type="Gene3D" id="3.30.60.10">
    <property type="entry name" value="Endochitinase-like"/>
    <property type="match status" value="1"/>
</dbReference>
<dbReference type="Gene3D" id="3.20.20.370">
    <property type="entry name" value="Glycoside hydrolase/deacetylase"/>
    <property type="match status" value="1"/>
</dbReference>
<dbReference type="EMBL" id="CVMT01000001">
    <property type="protein sequence ID" value="CRG83877.1"/>
    <property type="molecule type" value="Genomic_DNA"/>
</dbReference>
<dbReference type="STRING" id="28573.A0A0U1LLI1"/>
<keyword evidence="7" id="KW-0119">Carbohydrate metabolism</keyword>
<evidence type="ECO:0000256" key="2">
    <source>
        <dbReference type="ARBA" id="ARBA00022669"/>
    </source>
</evidence>
<evidence type="ECO:0000256" key="6">
    <source>
        <dbReference type="ARBA" id="ARBA00023026"/>
    </source>
</evidence>
<dbReference type="PROSITE" id="PS50941">
    <property type="entry name" value="CHIT_BIND_I_2"/>
    <property type="match status" value="1"/>
</dbReference>
<evidence type="ECO:0000259" key="13">
    <source>
        <dbReference type="PROSITE" id="PS51677"/>
    </source>
</evidence>
<dbReference type="PANTHER" id="PTHR46471:SF4">
    <property type="entry name" value="CHITIN DEACETYLASE"/>
    <property type="match status" value="1"/>
</dbReference>
<keyword evidence="9" id="KW-1015">Disulfide bond</keyword>
<keyword evidence="5" id="KW-0378">Hydrolase</keyword>
<dbReference type="AlphaFoldDB" id="A0A0U1LLI1"/>
<feature type="compositionally biased region" description="Polar residues" evidence="10">
    <location>
        <begin position="38"/>
        <end position="59"/>
    </location>
</feature>